<feature type="transmembrane region" description="Helical" evidence="1">
    <location>
        <begin position="227"/>
        <end position="252"/>
    </location>
</feature>
<evidence type="ECO:0000313" key="2">
    <source>
        <dbReference type="EMBL" id="RDH22102.1"/>
    </source>
</evidence>
<organism evidence="2 3">
    <name type="scientific">Aspergillus niger ATCC 13496</name>
    <dbReference type="NCBI Taxonomy" id="1353008"/>
    <lineage>
        <taxon>Eukaryota</taxon>
        <taxon>Fungi</taxon>
        <taxon>Dikarya</taxon>
        <taxon>Ascomycota</taxon>
        <taxon>Pezizomycotina</taxon>
        <taxon>Eurotiomycetes</taxon>
        <taxon>Eurotiomycetidae</taxon>
        <taxon>Eurotiales</taxon>
        <taxon>Aspergillaceae</taxon>
        <taxon>Aspergillus</taxon>
        <taxon>Aspergillus subgen. Circumdati</taxon>
    </lineage>
</organism>
<evidence type="ECO:0000256" key="1">
    <source>
        <dbReference type="SAM" id="Phobius"/>
    </source>
</evidence>
<dbReference type="AlphaFoldDB" id="A0A370C8N2"/>
<protein>
    <submittedName>
        <fullName evidence="2">Uncharacterized protein</fullName>
    </submittedName>
</protein>
<name>A0A370C8N2_ASPNG</name>
<sequence length="307" mass="33700">MDPMPVKGSCSVAVKRAVLTTLTESCGYAIFRQTALHMGIASASEPFARAIDARRHSAGQASPGEKLEKANRQLSRFSMAADQFADPLWPTDRKRQRSTQKVYLGRAGCMAANSAAEAELLVSGSNAPIASLASETGFFVDQSKQSVWVGIHTIDDPGVQDQPGPVSRVAMNRPESRDFKSCLIVSNFLAFISHIGKQSDPPEYEKACDPSAAVPATFQRWELLLPYLLLFLKVPSGMAYFGLLPFVLHFWLSGITIKIAINPWACKMGDEIDNNSDHVNSTITNKPLPRTWRNLSRVPTCRCLELT</sequence>
<keyword evidence="1" id="KW-1133">Transmembrane helix</keyword>
<proteinExistence type="predicted"/>
<keyword evidence="1" id="KW-0472">Membrane</keyword>
<dbReference type="EMBL" id="KZ851908">
    <property type="protein sequence ID" value="RDH22102.1"/>
    <property type="molecule type" value="Genomic_DNA"/>
</dbReference>
<dbReference type="VEuPathDB" id="FungiDB:M747DRAFT_322102"/>
<accession>A0A370C8N2</accession>
<reference evidence="2 3" key="1">
    <citation type="submission" date="2018-07" db="EMBL/GenBank/DDBJ databases">
        <title>Section-level genome sequencing of Aspergillus section Nigri to investigate inter- and intra-species variation.</title>
        <authorList>
            <consortium name="DOE Joint Genome Institute"/>
            <person name="Vesth T.C."/>
            <person name="Nybo J.L."/>
            <person name="Theobald S."/>
            <person name="Frisvad J.C."/>
            <person name="Larsen T.O."/>
            <person name="Nielsen K.F."/>
            <person name="Hoof J.B."/>
            <person name="Brandl J."/>
            <person name="Salamov A."/>
            <person name="Riley R."/>
            <person name="Gladden J.M."/>
            <person name="Phatale P."/>
            <person name="Nielsen M.T."/>
            <person name="Lyhne E.K."/>
            <person name="Kogle M.E."/>
            <person name="Strasser K."/>
            <person name="McDonnell E."/>
            <person name="Barry K."/>
            <person name="Clum A."/>
            <person name="Chen C."/>
            <person name="Nolan M."/>
            <person name="Sandor L."/>
            <person name="Kuo A."/>
            <person name="Lipzen A."/>
            <person name="Hainaut M."/>
            <person name="Drula E."/>
            <person name="Tsang A."/>
            <person name="Magnuson J.K."/>
            <person name="Henrissat B."/>
            <person name="Wiebenga A."/>
            <person name="Simmons B.A."/>
            <person name="Makela M.R."/>
            <person name="De vries R.P."/>
            <person name="Grigoriev I.V."/>
            <person name="Mortensen U.H."/>
            <person name="Baker S.E."/>
            <person name="Andersen M.R."/>
        </authorList>
    </citation>
    <scope>NUCLEOTIDE SEQUENCE [LARGE SCALE GENOMIC DNA]</scope>
    <source>
        <strain evidence="2 3">ATCC 13496</strain>
    </source>
</reference>
<dbReference type="Proteomes" id="UP000253845">
    <property type="component" value="Unassembled WGS sequence"/>
</dbReference>
<gene>
    <name evidence="2" type="ORF">M747DRAFT_322102</name>
</gene>
<keyword evidence="1" id="KW-0812">Transmembrane</keyword>
<evidence type="ECO:0000313" key="3">
    <source>
        <dbReference type="Proteomes" id="UP000253845"/>
    </source>
</evidence>